<keyword evidence="2" id="KW-0902">Two-component regulatory system</keyword>
<dbReference type="Pfam" id="PF03704">
    <property type="entry name" value="BTAD"/>
    <property type="match status" value="1"/>
</dbReference>
<dbReference type="PROSITE" id="PS51755">
    <property type="entry name" value="OMPR_PHOB"/>
    <property type="match status" value="1"/>
</dbReference>
<dbReference type="PANTHER" id="PTHR35807">
    <property type="entry name" value="TRANSCRIPTIONAL REGULATOR REDD-RELATED"/>
    <property type="match status" value="1"/>
</dbReference>
<dbReference type="Proteomes" id="UP000318416">
    <property type="component" value="Unassembled WGS sequence"/>
</dbReference>
<accession>A0A561EZS7</accession>
<dbReference type="Gene3D" id="1.10.10.10">
    <property type="entry name" value="Winged helix-like DNA-binding domain superfamily/Winged helix DNA-binding domain"/>
    <property type="match status" value="1"/>
</dbReference>
<gene>
    <name evidence="6" type="ORF">FB465_6282</name>
</gene>
<dbReference type="SUPFAM" id="SSF48452">
    <property type="entry name" value="TPR-like"/>
    <property type="match status" value="1"/>
</dbReference>
<evidence type="ECO:0000256" key="3">
    <source>
        <dbReference type="ARBA" id="ARBA00023125"/>
    </source>
</evidence>
<dbReference type="InterPro" id="IPR001867">
    <property type="entry name" value="OmpR/PhoB-type_DNA-bd"/>
</dbReference>
<dbReference type="SUPFAM" id="SSF46894">
    <property type="entry name" value="C-terminal effector domain of the bipartite response regulators"/>
    <property type="match status" value="1"/>
</dbReference>
<comment type="caution">
    <text evidence="6">The sequence shown here is derived from an EMBL/GenBank/DDBJ whole genome shotgun (WGS) entry which is preliminary data.</text>
</comment>
<dbReference type="SUPFAM" id="SSF52540">
    <property type="entry name" value="P-loop containing nucleoside triphosphate hydrolases"/>
    <property type="match status" value="1"/>
</dbReference>
<dbReference type="EMBL" id="VIVR01000001">
    <property type="protein sequence ID" value="TWE21115.1"/>
    <property type="molecule type" value="Genomic_DNA"/>
</dbReference>
<dbReference type="Gene3D" id="1.25.40.10">
    <property type="entry name" value="Tetratricopeptide repeat domain"/>
    <property type="match status" value="1"/>
</dbReference>
<reference evidence="6 7" key="1">
    <citation type="submission" date="2019-06" db="EMBL/GenBank/DDBJ databases">
        <title>Sequencing the genomes of 1000 actinobacteria strains.</title>
        <authorList>
            <person name="Klenk H.-P."/>
        </authorList>
    </citation>
    <scope>NUCLEOTIDE SEQUENCE [LARGE SCALE GENOMIC DNA]</scope>
    <source>
        <strain evidence="6 7">DSM 41649</strain>
    </source>
</reference>
<dbReference type="InterPro" id="IPR011990">
    <property type="entry name" value="TPR-like_helical_dom_sf"/>
</dbReference>
<name>A0A561EZS7_9ACTN</name>
<feature type="DNA-binding region" description="OmpR/PhoB-type" evidence="4">
    <location>
        <begin position="310"/>
        <end position="416"/>
    </location>
</feature>
<sequence>MRDDPCRLGPGHGVTLVREHALARLAEDASERLALLVAPAGYGKTTVLAQYADRFPGQVVRWRPCRGTTEPESLLAAIARQLPSVTRKLSVETCVLAVERRPGPVLLLVDDLHLIHGTAAEHALEEIALLAPPNLRVVAAGRRLPLLNLTRRELLGTTVLRAADLRFRTDETREFLGNAPQGPDDLAALTLGWPAVLHLLRPVLVHRLDATALGLLTRGYLDREVLGALPDRLLGFLEQVSALPVLDPERCDALLGSPDSTWLLDELANDRGLLEPGRDAGTFHWVPLLREHLARRPASRGTAEPRPVGRATAPAEPAVAVRCFGGFDLTLGDRPLDWSLVRPRARALLRMLAIHPGRPVHRELLMEALWPHRPPATAARALHVAVSTLRTFLEPGVGRGAAQLLVRSGEAYVLRIPAQASCDLRRFETAVAEGLRAIAAGRPRVAAQALRLALDTYTGDLLPEDGPAEWVVDRREHYRRTAAEAALALAKLELAGGRPPAAAQAAGRSLDIDPFRDDAWQTLIAAQQRCGDTAAAERSRKGHARMLLSLGLPSVSPGAGEPGLGDLTVA</sequence>
<organism evidence="6 7">
    <name type="scientific">Kitasatospora atroaurantiaca</name>
    <dbReference type="NCBI Taxonomy" id="285545"/>
    <lineage>
        <taxon>Bacteria</taxon>
        <taxon>Bacillati</taxon>
        <taxon>Actinomycetota</taxon>
        <taxon>Actinomycetes</taxon>
        <taxon>Kitasatosporales</taxon>
        <taxon>Streptomycetaceae</taxon>
        <taxon>Kitasatospora</taxon>
    </lineage>
</organism>
<dbReference type="SMART" id="SM00862">
    <property type="entry name" value="Trans_reg_C"/>
    <property type="match status" value="1"/>
</dbReference>
<dbReference type="InterPro" id="IPR059106">
    <property type="entry name" value="WHD_MalT"/>
</dbReference>
<evidence type="ECO:0000256" key="4">
    <source>
        <dbReference type="PROSITE-ProRule" id="PRU01091"/>
    </source>
</evidence>
<dbReference type="Pfam" id="PF13401">
    <property type="entry name" value="AAA_22"/>
    <property type="match status" value="1"/>
</dbReference>
<evidence type="ECO:0000259" key="5">
    <source>
        <dbReference type="PROSITE" id="PS51755"/>
    </source>
</evidence>
<dbReference type="Pfam" id="PF25873">
    <property type="entry name" value="WHD_MalT"/>
    <property type="match status" value="1"/>
</dbReference>
<evidence type="ECO:0000313" key="7">
    <source>
        <dbReference type="Proteomes" id="UP000318416"/>
    </source>
</evidence>
<proteinExistence type="inferred from homology"/>
<dbReference type="GO" id="GO:0006355">
    <property type="term" value="P:regulation of DNA-templated transcription"/>
    <property type="evidence" value="ECO:0007669"/>
    <property type="project" value="InterPro"/>
</dbReference>
<dbReference type="GO" id="GO:0000160">
    <property type="term" value="P:phosphorelay signal transduction system"/>
    <property type="evidence" value="ECO:0007669"/>
    <property type="project" value="UniProtKB-KW"/>
</dbReference>
<protein>
    <submittedName>
        <fullName evidence="6">AAA domain-containing protein</fullName>
    </submittedName>
</protein>
<dbReference type="InterPro" id="IPR027417">
    <property type="entry name" value="P-loop_NTPase"/>
</dbReference>
<dbReference type="GO" id="GO:0016887">
    <property type="term" value="F:ATP hydrolysis activity"/>
    <property type="evidence" value="ECO:0007669"/>
    <property type="project" value="InterPro"/>
</dbReference>
<dbReference type="InterPro" id="IPR036388">
    <property type="entry name" value="WH-like_DNA-bd_sf"/>
</dbReference>
<dbReference type="InterPro" id="IPR051677">
    <property type="entry name" value="AfsR-DnrI-RedD_regulator"/>
</dbReference>
<comment type="similarity">
    <text evidence="1">Belongs to the AfsR/DnrI/RedD regulatory family.</text>
</comment>
<evidence type="ECO:0000256" key="1">
    <source>
        <dbReference type="ARBA" id="ARBA00005820"/>
    </source>
</evidence>
<keyword evidence="3 4" id="KW-0238">DNA-binding</keyword>
<evidence type="ECO:0000313" key="6">
    <source>
        <dbReference type="EMBL" id="TWE21115.1"/>
    </source>
</evidence>
<dbReference type="SMART" id="SM01043">
    <property type="entry name" value="BTAD"/>
    <property type="match status" value="1"/>
</dbReference>
<dbReference type="InterPro" id="IPR016032">
    <property type="entry name" value="Sig_transdc_resp-reg_C-effctor"/>
</dbReference>
<feature type="domain" description="OmpR/PhoB-type" evidence="5">
    <location>
        <begin position="310"/>
        <end position="416"/>
    </location>
</feature>
<dbReference type="InterPro" id="IPR005158">
    <property type="entry name" value="BTAD"/>
</dbReference>
<dbReference type="RefSeq" id="WP_170290728.1">
    <property type="nucleotide sequence ID" value="NZ_BAAABR010000047.1"/>
</dbReference>
<dbReference type="AlphaFoldDB" id="A0A561EZS7"/>
<evidence type="ECO:0000256" key="2">
    <source>
        <dbReference type="ARBA" id="ARBA00023012"/>
    </source>
</evidence>
<dbReference type="InterPro" id="IPR049945">
    <property type="entry name" value="AAA_22"/>
</dbReference>
<dbReference type="GO" id="GO:0003677">
    <property type="term" value="F:DNA binding"/>
    <property type="evidence" value="ECO:0007669"/>
    <property type="project" value="UniProtKB-UniRule"/>
</dbReference>
<keyword evidence="7" id="KW-1185">Reference proteome</keyword>
<dbReference type="Gene3D" id="3.40.50.300">
    <property type="entry name" value="P-loop containing nucleotide triphosphate hydrolases"/>
    <property type="match status" value="1"/>
</dbReference>
<dbReference type="Pfam" id="PF00486">
    <property type="entry name" value="Trans_reg_C"/>
    <property type="match status" value="1"/>
</dbReference>